<sequence>MSTNIQALRAKGNEQFKAKDFAQAVEAYTKAIAQLSVQEISHQIRSENELSLRNNRAAAALHLKDHHSALEDCTYIIEELKFGDNLKARYRRAQAYAGLERLADALGEIRFVLRSDPKNQSAVTLAREISIKVQQQQDPKNLYVKARDELKEVIHGWEQMAMQKKSENKPVVLRNLMEMEQYGNLRSEVAAKRFVLEEDNAIGLTWRSVSVLLAEVECTDGIGKEAQQKSQDIIHQSLKILTTVAESSPFAAGKVLEAGYTLENKDTFVLADLLQVCNKCVAMEYKEASDDRDCSYNESSRILSLECRKRAVTLCGSGLRYFCIGDDTIKSLQSSRDSMKRLLLEGIMDGLRSQSLRLQLCALDSVLKLLMNQSAADDPMSNDQSQSDANLSVSSELAPLVLSLGLFPLLHSRAAATLATSQGDIFVNNEQVEGTDAEKYERILHRYHYASFLSRLPLVFTQLLAFFEKDEKKLEGLVQEYCVRPVVSAHVDNEAQLRNATASCLLLSALFLTNSKLAITAVQQSGREGTRFAESLHKLLISSKSFASTKITIGASMTRSWQEIWVDCIACICGVENGVSCIPEELYMEISKLLHAALDNQDLILRASALSIQVKVLMAKKLLDMESEDNQRLMNIVFDVLEQSQIYETKLQQQVSSSTRTMKDLDGTIVAKTLHWSASSPKERSIEALSYMITITRVKQAFTNRPKAIFSVFDVDLVSSSQKSGQMICNDSRKLPKGLPKGSYRSTVYYGVAYILHHLVTSESALKKKKMEGMDMTPEQYEELQKALKQKSALDDGDSPAQVTTRVKALLKCPKVLPTLFQLVKFTSEQSHNVVEMAVFSALYISEVTESRGHLIQSGIFQALLGHSLAMKKNSGNDKRTNTATQISNAAAQAMAKILITTNPSLLPVSSLFSSIRPLLEVCKSDSQLIHFEALMALTNIASMSEETKTHIVMEPHALSTIQYLQFSDHELVRRAATETICNLIPNEKVIECIFKNEEKLRLWLAFASVEEEEEDFETCRAASGALAMVSQVPEVSQLLVQLGGISTFAKLVKGSKHEESIHRALFALENVFKTLVSDEHASKSDKSMTSSTEGSDSLHPQMTEDMKQHGKDLIVEMERIVKSTKCTSTLREQARTCLEAYKSVLHTI</sequence>
<evidence type="ECO:0000256" key="3">
    <source>
        <dbReference type="SAM" id="MobiDB-lite"/>
    </source>
</evidence>
<dbReference type="InterPro" id="IPR011989">
    <property type="entry name" value="ARM-like"/>
</dbReference>
<evidence type="ECO:0000256" key="2">
    <source>
        <dbReference type="ARBA" id="ARBA00022490"/>
    </source>
</evidence>
<accession>F0WTY0</accession>
<evidence type="ECO:0000313" key="4">
    <source>
        <dbReference type="EMBL" id="CCA24824.1"/>
    </source>
</evidence>
<dbReference type="PANTHER" id="PTHR45994">
    <property type="entry name" value="FI21225P1"/>
    <property type="match status" value="1"/>
</dbReference>
<feature type="region of interest" description="Disordered" evidence="3">
    <location>
        <begin position="1083"/>
        <end position="1103"/>
    </location>
</feature>
<name>F0WTY0_9STRA</name>
<proteinExistence type="predicted"/>
<dbReference type="Gene3D" id="1.25.10.10">
    <property type="entry name" value="Leucine-rich Repeat Variant"/>
    <property type="match status" value="1"/>
</dbReference>
<dbReference type="EMBL" id="FR824305">
    <property type="protein sequence ID" value="CCA24824.1"/>
    <property type="molecule type" value="Genomic_DNA"/>
</dbReference>
<reference evidence="4" key="1">
    <citation type="journal article" date="2011" name="PLoS Biol.">
        <title>Gene gain and loss during evolution of obligate parasitism in the white rust pathogen of Arabidopsis thaliana.</title>
        <authorList>
            <person name="Kemen E."/>
            <person name="Gardiner A."/>
            <person name="Schultz-Larsen T."/>
            <person name="Kemen A.C."/>
            <person name="Balmuth A.L."/>
            <person name="Robert-Seilaniantz A."/>
            <person name="Bailey K."/>
            <person name="Holub E."/>
            <person name="Studholme D.J."/>
            <person name="Maclean D."/>
            <person name="Jones J.D."/>
        </authorList>
    </citation>
    <scope>NUCLEOTIDE SEQUENCE</scope>
</reference>
<dbReference type="SUPFAM" id="SSF48371">
    <property type="entry name" value="ARM repeat"/>
    <property type="match status" value="1"/>
</dbReference>
<gene>
    <name evidence="4" type="primary">AlNc14C260G9803</name>
    <name evidence="5" type="synonym">AlNc14C365G11041</name>
    <name evidence="4" type="ORF">ALNC14_109680</name>
    <name evidence="5" type="ORF">ALNC14_124460</name>
</gene>
<dbReference type="PANTHER" id="PTHR45994:SF1">
    <property type="entry name" value="FI21225P1"/>
    <property type="match status" value="1"/>
</dbReference>
<dbReference type="GO" id="GO:0005737">
    <property type="term" value="C:cytoplasm"/>
    <property type="evidence" value="ECO:0007669"/>
    <property type="project" value="UniProtKB-SubCell"/>
</dbReference>
<dbReference type="HOGENOM" id="CLU_004628_0_0_1"/>
<protein>
    <submittedName>
        <fullName evidence="4">Unc45 family protein putative</fullName>
    </submittedName>
</protein>
<reference evidence="4" key="2">
    <citation type="submission" date="2011-02" db="EMBL/GenBank/DDBJ databases">
        <authorList>
            <person name="MacLean D."/>
        </authorList>
    </citation>
    <scope>NUCLEOTIDE SEQUENCE</scope>
</reference>
<dbReference type="AlphaFoldDB" id="F0WTY0"/>
<dbReference type="GO" id="GO:0051879">
    <property type="term" value="F:Hsp90 protein binding"/>
    <property type="evidence" value="ECO:0007669"/>
    <property type="project" value="TreeGrafter"/>
</dbReference>
<dbReference type="SUPFAM" id="SSF48452">
    <property type="entry name" value="TPR-like"/>
    <property type="match status" value="1"/>
</dbReference>
<dbReference type="InterPro" id="IPR019734">
    <property type="entry name" value="TPR_rpt"/>
</dbReference>
<organism evidence="4">
    <name type="scientific">Albugo laibachii Nc14</name>
    <dbReference type="NCBI Taxonomy" id="890382"/>
    <lineage>
        <taxon>Eukaryota</taxon>
        <taxon>Sar</taxon>
        <taxon>Stramenopiles</taxon>
        <taxon>Oomycota</taxon>
        <taxon>Peronosporomycetes</taxon>
        <taxon>Albuginales</taxon>
        <taxon>Albuginaceae</taxon>
        <taxon>Albugo</taxon>
    </lineage>
</organism>
<evidence type="ECO:0000256" key="1">
    <source>
        <dbReference type="ARBA" id="ARBA00004496"/>
    </source>
</evidence>
<comment type="subcellular location">
    <subcellularLocation>
        <location evidence="1">Cytoplasm</location>
    </subcellularLocation>
</comment>
<dbReference type="EMBL" id="FR824410">
    <property type="protein sequence ID" value="CCA26302.1"/>
    <property type="molecule type" value="Genomic_DNA"/>
</dbReference>
<dbReference type="InterPro" id="IPR016024">
    <property type="entry name" value="ARM-type_fold"/>
</dbReference>
<keyword evidence="2" id="KW-0963">Cytoplasm</keyword>
<dbReference type="InterPro" id="IPR011990">
    <property type="entry name" value="TPR-like_helical_dom_sf"/>
</dbReference>
<dbReference type="SMART" id="SM00028">
    <property type="entry name" value="TPR"/>
    <property type="match status" value="3"/>
</dbReference>
<feature type="compositionally biased region" description="Polar residues" evidence="3">
    <location>
        <begin position="1088"/>
        <end position="1101"/>
    </location>
</feature>
<dbReference type="Gene3D" id="1.25.40.10">
    <property type="entry name" value="Tetratricopeptide repeat domain"/>
    <property type="match status" value="1"/>
</dbReference>
<evidence type="ECO:0000313" key="5">
    <source>
        <dbReference type="EMBL" id="CCA26302.1"/>
    </source>
</evidence>